<reference evidence="4" key="1">
    <citation type="journal article" date="2019" name="Int. J. Syst. Evol. Microbiol.">
        <title>The Global Catalogue of Microorganisms (GCM) 10K type strain sequencing project: providing services to taxonomists for standard genome sequencing and annotation.</title>
        <authorList>
            <consortium name="The Broad Institute Genomics Platform"/>
            <consortium name="The Broad Institute Genome Sequencing Center for Infectious Disease"/>
            <person name="Wu L."/>
            <person name="Ma J."/>
        </authorList>
    </citation>
    <scope>NUCLEOTIDE SEQUENCE [LARGE SCALE GENOMIC DNA]</scope>
    <source>
        <strain evidence="4">CCUG 58938</strain>
    </source>
</reference>
<feature type="domain" description="Barstar (barnase inhibitor)" evidence="2">
    <location>
        <begin position="57"/>
        <end position="140"/>
    </location>
</feature>
<comment type="similarity">
    <text evidence="1">Belongs to the barstar family.</text>
</comment>
<dbReference type="InterPro" id="IPR000468">
    <property type="entry name" value="Barstar"/>
</dbReference>
<dbReference type="Pfam" id="PF01337">
    <property type="entry name" value="Barstar"/>
    <property type="match status" value="1"/>
</dbReference>
<comment type="caution">
    <text evidence="3">The sequence shown here is derived from an EMBL/GenBank/DDBJ whole genome shotgun (WGS) entry which is preliminary data.</text>
</comment>
<proteinExistence type="inferred from homology"/>
<protein>
    <submittedName>
        <fullName evidence="3">Barstar family protein</fullName>
    </submittedName>
</protein>
<name>A0ABW3K2I2_9BACT</name>
<evidence type="ECO:0000313" key="3">
    <source>
        <dbReference type="EMBL" id="MFD1000487.1"/>
    </source>
</evidence>
<accession>A0ABW3K2I2</accession>
<gene>
    <name evidence="3" type="ORF">ACFQ21_14275</name>
</gene>
<dbReference type="EMBL" id="JBHTKA010000004">
    <property type="protein sequence ID" value="MFD1000487.1"/>
    <property type="molecule type" value="Genomic_DNA"/>
</dbReference>
<evidence type="ECO:0000256" key="1">
    <source>
        <dbReference type="ARBA" id="ARBA00006845"/>
    </source>
</evidence>
<organism evidence="3 4">
    <name type="scientific">Ohtaekwangia kribbensis</name>
    <dbReference type="NCBI Taxonomy" id="688913"/>
    <lineage>
        <taxon>Bacteria</taxon>
        <taxon>Pseudomonadati</taxon>
        <taxon>Bacteroidota</taxon>
        <taxon>Cytophagia</taxon>
        <taxon>Cytophagales</taxon>
        <taxon>Fulvivirgaceae</taxon>
        <taxon>Ohtaekwangia</taxon>
    </lineage>
</organism>
<evidence type="ECO:0000259" key="2">
    <source>
        <dbReference type="Pfam" id="PF01337"/>
    </source>
</evidence>
<dbReference type="InterPro" id="IPR035905">
    <property type="entry name" value="Barstar-like_sf"/>
</dbReference>
<dbReference type="Proteomes" id="UP001597112">
    <property type="component" value="Unassembled WGS sequence"/>
</dbReference>
<dbReference type="RefSeq" id="WP_377579910.1">
    <property type="nucleotide sequence ID" value="NZ_JBHTKA010000004.1"/>
</dbReference>
<dbReference type="Gene3D" id="3.30.370.10">
    <property type="entry name" value="Barstar-like"/>
    <property type="match status" value="1"/>
</dbReference>
<keyword evidence="4" id="KW-1185">Reference proteome</keyword>
<evidence type="ECO:0000313" key="4">
    <source>
        <dbReference type="Proteomes" id="UP001597112"/>
    </source>
</evidence>
<dbReference type="SUPFAM" id="SSF52038">
    <property type="entry name" value="Barstar-related"/>
    <property type="match status" value="1"/>
</dbReference>
<sequence length="148" mass="17184">MRKTKKTLTADDILNAWKLGKEIDWRPLTVPEKYQWTRACIRHYGIPNRTIPAFNYIIEGNQVTHDVDFYCLIGEVFFGYKGYFGGGIDAFEDCFIEIGMREPSKIVVEQGATVTIKHHKELAKVLEDHYFDIILAIFQQHGFKLVLE</sequence>